<organism evidence="2 3">
    <name type="scientific">Didymodactylos carnosus</name>
    <dbReference type="NCBI Taxonomy" id="1234261"/>
    <lineage>
        <taxon>Eukaryota</taxon>
        <taxon>Metazoa</taxon>
        <taxon>Spiralia</taxon>
        <taxon>Gnathifera</taxon>
        <taxon>Rotifera</taxon>
        <taxon>Eurotatoria</taxon>
        <taxon>Bdelloidea</taxon>
        <taxon>Philodinida</taxon>
        <taxon>Philodinidae</taxon>
        <taxon>Didymodactylos</taxon>
    </lineage>
</organism>
<sequence>MLKNIEPSIAPTLVDILQHSFSSGVFPQQWKRGLVNPLFKSGDSLEPNNYRPITLLPALSKVCERVVFRQLYNYLTKYKLLSPFQSGFIAKDSTTNMLLNVVHEINAGLENHHYVRAVLLDFQKAFDNVNHRGLLLKLEKKGIQGKALKWFESYLTGRMIQTILEGVISSPLKIDKGVPQGSVLGPLLFLLYIDDLSLNIQSTIKLYADDVFLVSHHNDPLVATAILNKDLERVRSWSVRWYIPLNLKKCESITFSSRRHRTRALALPPLVLNSVPLKEYEEVKYLACG</sequence>
<accession>A0A8S2WJA2</accession>
<proteinExistence type="predicted"/>
<evidence type="ECO:0000313" key="2">
    <source>
        <dbReference type="EMBL" id="CAF4443247.1"/>
    </source>
</evidence>
<evidence type="ECO:0000259" key="1">
    <source>
        <dbReference type="PROSITE" id="PS50878"/>
    </source>
</evidence>
<dbReference type="CDD" id="cd01650">
    <property type="entry name" value="RT_nLTR_like"/>
    <property type="match status" value="1"/>
</dbReference>
<dbReference type="PANTHER" id="PTHR33332">
    <property type="entry name" value="REVERSE TRANSCRIPTASE DOMAIN-CONTAINING PROTEIN"/>
    <property type="match status" value="1"/>
</dbReference>
<dbReference type="SUPFAM" id="SSF56672">
    <property type="entry name" value="DNA/RNA polymerases"/>
    <property type="match status" value="1"/>
</dbReference>
<feature type="domain" description="Reverse transcriptase" evidence="1">
    <location>
        <begin position="19"/>
        <end position="267"/>
    </location>
</feature>
<protein>
    <recommendedName>
        <fullName evidence="1">Reverse transcriptase domain-containing protein</fullName>
    </recommendedName>
</protein>
<dbReference type="AlphaFoldDB" id="A0A8S2WJA2"/>
<dbReference type="PROSITE" id="PS50878">
    <property type="entry name" value="RT_POL"/>
    <property type="match status" value="1"/>
</dbReference>
<dbReference type="InterPro" id="IPR000477">
    <property type="entry name" value="RT_dom"/>
</dbReference>
<dbReference type="Pfam" id="PF00078">
    <property type="entry name" value="RVT_1"/>
    <property type="match status" value="1"/>
</dbReference>
<comment type="caution">
    <text evidence="2">The sequence shown here is derived from an EMBL/GenBank/DDBJ whole genome shotgun (WGS) entry which is preliminary data.</text>
</comment>
<evidence type="ECO:0000313" key="3">
    <source>
        <dbReference type="Proteomes" id="UP000682733"/>
    </source>
</evidence>
<name>A0A8S2WJA2_9BILA</name>
<gene>
    <name evidence="2" type="ORF">TMI583_LOCUS45482</name>
</gene>
<dbReference type="InterPro" id="IPR043502">
    <property type="entry name" value="DNA/RNA_pol_sf"/>
</dbReference>
<dbReference type="Proteomes" id="UP000682733">
    <property type="component" value="Unassembled WGS sequence"/>
</dbReference>
<dbReference type="EMBL" id="CAJOBA010081401">
    <property type="protein sequence ID" value="CAF4443247.1"/>
    <property type="molecule type" value="Genomic_DNA"/>
</dbReference>
<reference evidence="2" key="1">
    <citation type="submission" date="2021-02" db="EMBL/GenBank/DDBJ databases">
        <authorList>
            <person name="Nowell W R."/>
        </authorList>
    </citation>
    <scope>NUCLEOTIDE SEQUENCE</scope>
</reference>